<dbReference type="Proteomes" id="UP000251995">
    <property type="component" value="Chromosome"/>
</dbReference>
<reference evidence="1 2" key="1">
    <citation type="submission" date="2017-12" db="EMBL/GenBank/DDBJ databases">
        <title>The whole genome sequence of the Acidipropionibacterium virtanenii sp. nov. type strain JS278.</title>
        <authorList>
            <person name="Laine P."/>
            <person name="Deptula P."/>
            <person name="Varmanen P."/>
            <person name="Auvinen P."/>
        </authorList>
    </citation>
    <scope>NUCLEOTIDE SEQUENCE [LARGE SCALE GENOMIC DNA]</scope>
    <source>
        <strain evidence="1 2">JS278</strain>
    </source>
</reference>
<organism evidence="1 2">
    <name type="scientific">Acidipropionibacterium virtanenii</name>
    <dbReference type="NCBI Taxonomy" id="2057246"/>
    <lineage>
        <taxon>Bacteria</taxon>
        <taxon>Bacillati</taxon>
        <taxon>Actinomycetota</taxon>
        <taxon>Actinomycetes</taxon>
        <taxon>Propionibacteriales</taxon>
        <taxon>Propionibacteriaceae</taxon>
        <taxon>Acidipropionibacterium</taxon>
    </lineage>
</organism>
<protein>
    <submittedName>
        <fullName evidence="1">Uncharacterized protein</fullName>
    </submittedName>
</protein>
<dbReference type="AlphaFoldDB" id="A0A344UUA2"/>
<proteinExistence type="predicted"/>
<dbReference type="Pfam" id="PF08310">
    <property type="entry name" value="LGFP"/>
    <property type="match status" value="2"/>
</dbReference>
<dbReference type="InterPro" id="IPR013207">
    <property type="entry name" value="LGFP"/>
</dbReference>
<evidence type="ECO:0000313" key="2">
    <source>
        <dbReference type="Proteomes" id="UP000251995"/>
    </source>
</evidence>
<name>A0A344UUA2_9ACTN</name>
<sequence>MNQQCDGGVFNGNDLTTDRDIQLCVEGGGRPDGVEPQQPAATCGVPFIVAFGQETGRDVPVGSLSNVSRLFREASEVAVLRCLSSAAAPNIAGILPENPELGARMVDAVDRLNALAEPLLSDREFSYSAEDHEFFSGLAREVVEGSRDEEFSALAEQAIELSAGLVGMSGPETIERLGGLPHLDVTGDQTSLDVVLPDWVTETLDADRPPLLPVTDVPAAARRAIDEKAKSLGAVAFIALGRMRRVAGGYVRRYHGCDIYWSESTGAHEVHGEIRRKYDALEGPRALGLPTTDETGTPDGRGRFNHFHKNASIYWTPTTGPFSVAGAVRFRWASEGWETGPVGYPVTDERSVGTSTSDADRGVRWRRFENGIICGKGGAAQQALAATVGRDRIVAEFSRRLNAQMRERDIDLGPFSITVRPGLNNVFPLGVDDWRPDFWSARPRILRIGINGFVGIPAALLVPDPTFHIRMGLSFSCRWPTDLFSHPQTVTLVATLEDLRIVAEGVSSGNVFEAVNGAIAAAFRPPSDRPYLTDASMVLADIPTGAVDGPDDADIDFLDVMLMADGSLSVFVNPLPPVAGRLRRYFAQKKIDTMFADS</sequence>
<accession>A0A344UUA2</accession>
<evidence type="ECO:0000313" key="1">
    <source>
        <dbReference type="EMBL" id="AXE38850.1"/>
    </source>
</evidence>
<gene>
    <name evidence="1" type="ORF">JS278_01687</name>
</gene>
<keyword evidence="2" id="KW-1185">Reference proteome</keyword>
<dbReference type="KEGG" id="acij:JS278_01687"/>
<dbReference type="EMBL" id="CP025198">
    <property type="protein sequence ID" value="AXE38850.1"/>
    <property type="molecule type" value="Genomic_DNA"/>
</dbReference>